<accession>A0A162L951</accession>
<sequence>MGLPFPLRPAVTAGLLGAVLLTGCLQFPAERDMRSDIIVKDDRHFVFEATAFDRGRYAKDSDQGEATRTGLLIGELDRKRLCPNGYRIVKREERVIGNAPASQGREWLLKYIGECR</sequence>
<proteinExistence type="predicted"/>
<dbReference type="EMBL" id="LPZR01000106">
    <property type="protein sequence ID" value="KYO53829.1"/>
    <property type="molecule type" value="Genomic_DNA"/>
</dbReference>
<name>A0A162L951_9PROT</name>
<organism evidence="1 2">
    <name type="scientific">Tistrella mobilis</name>
    <dbReference type="NCBI Taxonomy" id="171437"/>
    <lineage>
        <taxon>Bacteria</taxon>
        <taxon>Pseudomonadati</taxon>
        <taxon>Pseudomonadota</taxon>
        <taxon>Alphaproteobacteria</taxon>
        <taxon>Geminicoccales</taxon>
        <taxon>Geminicoccaceae</taxon>
        <taxon>Tistrella</taxon>
    </lineage>
</organism>
<comment type="caution">
    <text evidence="1">The sequence shown here is derived from an EMBL/GenBank/DDBJ whole genome shotgun (WGS) entry which is preliminary data.</text>
</comment>
<dbReference type="AlphaFoldDB" id="A0A162L951"/>
<evidence type="ECO:0000313" key="2">
    <source>
        <dbReference type="Proteomes" id="UP000075787"/>
    </source>
</evidence>
<gene>
    <name evidence="1" type="ORF">AUP44_26275</name>
</gene>
<protein>
    <submittedName>
        <fullName evidence="1">Uncharacterized protein</fullName>
    </submittedName>
</protein>
<evidence type="ECO:0000313" key="1">
    <source>
        <dbReference type="EMBL" id="KYO53829.1"/>
    </source>
</evidence>
<reference evidence="1 2" key="1">
    <citation type="submission" date="2015-12" db="EMBL/GenBank/DDBJ databases">
        <title>Genome sequence of Tistrella mobilis MCCC 1A02139.</title>
        <authorList>
            <person name="Lu L."/>
            <person name="Lai Q."/>
            <person name="Shao Z."/>
            <person name="Qian P."/>
        </authorList>
    </citation>
    <scope>NUCLEOTIDE SEQUENCE [LARGE SCALE GENOMIC DNA]</scope>
    <source>
        <strain evidence="1 2">MCCC 1A02139</strain>
    </source>
</reference>
<dbReference type="Proteomes" id="UP000075787">
    <property type="component" value="Unassembled WGS sequence"/>
</dbReference>